<dbReference type="InterPro" id="IPR012296">
    <property type="entry name" value="Nuclease_put_TT1808"/>
</dbReference>
<proteinExistence type="predicted"/>
<dbReference type="InterPro" id="IPR011335">
    <property type="entry name" value="Restrct_endonuc-II-like"/>
</dbReference>
<gene>
    <name evidence="2" type="ORF">MICAF_660029</name>
</gene>
<dbReference type="Proteomes" id="UP000003613">
    <property type="component" value="Unassembled WGS sequence"/>
</dbReference>
<protein>
    <submittedName>
        <fullName evidence="2">Genome sequencing data, contig C309</fullName>
    </submittedName>
</protein>
<name>I4HDZ6_MICAE</name>
<dbReference type="Gene3D" id="3.90.1570.10">
    <property type="entry name" value="tt1808, chain A"/>
    <property type="match status" value="1"/>
</dbReference>
<organism evidence="2 3">
    <name type="scientific">Microcystis aeruginosa PCC 9807</name>
    <dbReference type="NCBI Taxonomy" id="1160283"/>
    <lineage>
        <taxon>Bacteria</taxon>
        <taxon>Bacillati</taxon>
        <taxon>Cyanobacteriota</taxon>
        <taxon>Cyanophyceae</taxon>
        <taxon>Oscillatoriophycideae</taxon>
        <taxon>Chroococcales</taxon>
        <taxon>Microcystaceae</taxon>
        <taxon>Microcystis</taxon>
    </lineage>
</organism>
<accession>I4HDZ6</accession>
<reference evidence="2 3" key="1">
    <citation type="submission" date="2012-04" db="EMBL/GenBank/DDBJ databases">
        <authorList>
            <person name="Genoscope - CEA"/>
        </authorList>
    </citation>
    <scope>NUCLEOTIDE SEQUENCE [LARGE SCALE GENOMIC DNA]</scope>
    <source>
        <strain evidence="2 3">9807</strain>
    </source>
</reference>
<dbReference type="Pfam" id="PF05685">
    <property type="entry name" value="Uma2"/>
    <property type="match status" value="1"/>
</dbReference>
<sequence length="217" mass="24753">MGFLLESMTATLLAPPAEIIHLSGISWETYETLLEEMSDRRLRLTYNRGNLEIMAPSPEHERFKKVAGRFVETMAEELRIRIEPLGSTTFKRPQLSGAEPDECFYIDNIEAVRGKKRLDLNEDPAPDLVIEIDVTSSSQNRLQVYADLGVAEVWVYNGESLVIQQLQNGTYITSPTSQFFPNLPILEIAIFLQQAGQTDYLELVKAFRNWVRSQLEK</sequence>
<evidence type="ECO:0000259" key="1">
    <source>
        <dbReference type="Pfam" id="PF05685"/>
    </source>
</evidence>
<dbReference type="PANTHER" id="PTHR47152">
    <property type="entry name" value="SLR2084 PROTEIN-RELATED"/>
    <property type="match status" value="1"/>
</dbReference>
<dbReference type="InterPro" id="IPR008538">
    <property type="entry name" value="Uma2"/>
</dbReference>
<dbReference type="HOGENOM" id="CLU_098557_0_0_3"/>
<feature type="domain" description="Putative restriction endonuclease" evidence="1">
    <location>
        <begin position="27"/>
        <end position="183"/>
    </location>
</feature>
<dbReference type="EMBL" id="CAIM01000623">
    <property type="protein sequence ID" value="CCI20270.1"/>
    <property type="molecule type" value="Genomic_DNA"/>
</dbReference>
<comment type="caution">
    <text evidence="2">The sequence shown here is derived from an EMBL/GenBank/DDBJ whole genome shotgun (WGS) entry which is preliminary data.</text>
</comment>
<evidence type="ECO:0000313" key="2">
    <source>
        <dbReference type="EMBL" id="CCI20270.1"/>
    </source>
</evidence>
<dbReference type="CDD" id="cd06260">
    <property type="entry name" value="DUF820-like"/>
    <property type="match status" value="1"/>
</dbReference>
<evidence type="ECO:0000313" key="3">
    <source>
        <dbReference type="Proteomes" id="UP000003613"/>
    </source>
</evidence>
<dbReference type="AlphaFoldDB" id="I4HDZ6"/>
<dbReference type="SUPFAM" id="SSF52980">
    <property type="entry name" value="Restriction endonuclease-like"/>
    <property type="match status" value="1"/>
</dbReference>